<gene>
    <name evidence="1" type="ORF">PXEA_LOCUS21376</name>
</gene>
<sequence>MDFLPSHLPIPHNSHFPQLPSELIVRRGFLCNSYDELKKGTFTRMSLHNTLTAKQEENVYNVSQLGQPHVVDRLVYSKSKAVLRHFEQGHWRVFRLDTCNEKNIMASKFLFPGVLDPCASQSRYYCTLCESSYNQLYLLHSHALST</sequence>
<name>A0A3S5AFG2_9PLAT</name>
<dbReference type="Proteomes" id="UP000784294">
    <property type="component" value="Unassembled WGS sequence"/>
</dbReference>
<accession>A0A3S5AFG2</accession>
<dbReference type="AlphaFoldDB" id="A0A3S5AFG2"/>
<reference evidence="1" key="1">
    <citation type="submission" date="2018-11" db="EMBL/GenBank/DDBJ databases">
        <authorList>
            <consortium name="Pathogen Informatics"/>
        </authorList>
    </citation>
    <scope>NUCLEOTIDE SEQUENCE</scope>
</reference>
<comment type="caution">
    <text evidence="1">The sequence shown here is derived from an EMBL/GenBank/DDBJ whole genome shotgun (WGS) entry which is preliminary data.</text>
</comment>
<organism evidence="1 2">
    <name type="scientific">Protopolystoma xenopodis</name>
    <dbReference type="NCBI Taxonomy" id="117903"/>
    <lineage>
        <taxon>Eukaryota</taxon>
        <taxon>Metazoa</taxon>
        <taxon>Spiralia</taxon>
        <taxon>Lophotrochozoa</taxon>
        <taxon>Platyhelminthes</taxon>
        <taxon>Monogenea</taxon>
        <taxon>Polyopisthocotylea</taxon>
        <taxon>Polystomatidea</taxon>
        <taxon>Polystomatidae</taxon>
        <taxon>Protopolystoma</taxon>
    </lineage>
</organism>
<keyword evidence="2" id="KW-1185">Reference proteome</keyword>
<evidence type="ECO:0000313" key="2">
    <source>
        <dbReference type="Proteomes" id="UP000784294"/>
    </source>
</evidence>
<dbReference type="EMBL" id="CAAALY010091086">
    <property type="protein sequence ID" value="VEL27936.1"/>
    <property type="molecule type" value="Genomic_DNA"/>
</dbReference>
<proteinExistence type="predicted"/>
<protein>
    <submittedName>
        <fullName evidence="1">Uncharacterized protein</fullName>
    </submittedName>
</protein>
<evidence type="ECO:0000313" key="1">
    <source>
        <dbReference type="EMBL" id="VEL27936.1"/>
    </source>
</evidence>